<feature type="compositionally biased region" description="Basic and acidic residues" evidence="1">
    <location>
        <begin position="55"/>
        <end position="65"/>
    </location>
</feature>
<proteinExistence type="predicted"/>
<dbReference type="Proteomes" id="UP000291422">
    <property type="component" value="Unassembled WGS sequence"/>
</dbReference>
<feature type="region of interest" description="Disordered" evidence="1">
    <location>
        <begin position="1"/>
        <end position="238"/>
    </location>
</feature>
<feature type="compositionally biased region" description="Low complexity" evidence="1">
    <location>
        <begin position="107"/>
        <end position="122"/>
    </location>
</feature>
<sequence>MFPSVKDRARQLFGEAAIPDTAPPPPVATGRRGAPLKAAAATKATPEPKTPAKTSRADARSKKDAAPVVEETPKAIGAWPSPFASLSTRTSPPATTTPPTPSKSKSKSSSKTATASKPVAPSKSEKPSKAEKSEKTSKSEKTEKSSKSDKAEKAAKAEKSSKSDKKSSSRPKTPPTPKPSGSFFGGAAKTATPVKKKVEPKPAPEPKKTSRPKLDTRTSSRPKMERSSSSSSLEDDDEYGDLRAACLREVSNVTGLKGKNLAISLRQRSSGGWYAALKDVGADKYLKMWMNRDKTFKTQDEALEAYLVFVKKMNTDMKLFGPMSPKTGKTKGFF</sequence>
<accession>A0A4Q4N2M0</accession>
<dbReference type="VEuPathDB" id="FungiDB:CC77DRAFT_953318"/>
<gene>
    <name evidence="2" type="ORF">AA0117_g11315</name>
</gene>
<dbReference type="EMBL" id="PDXD01000050">
    <property type="protein sequence ID" value="RYN68148.1"/>
    <property type="molecule type" value="Genomic_DNA"/>
</dbReference>
<feature type="compositionally biased region" description="Low complexity" evidence="1">
    <location>
        <begin position="35"/>
        <end position="54"/>
    </location>
</feature>
<feature type="compositionally biased region" description="Basic and acidic residues" evidence="1">
    <location>
        <begin position="1"/>
        <end position="10"/>
    </location>
</feature>
<evidence type="ECO:0000313" key="3">
    <source>
        <dbReference type="Proteomes" id="UP000291422"/>
    </source>
</evidence>
<reference evidence="3" key="1">
    <citation type="journal article" date="2019" name="bioRxiv">
        <title>Genomics, evolutionary history and diagnostics of the Alternaria alternata species group including apple and Asian pear pathotypes.</title>
        <authorList>
            <person name="Armitage A.D."/>
            <person name="Cockerton H.M."/>
            <person name="Sreenivasaprasad S."/>
            <person name="Woodhall J.W."/>
            <person name="Lane C.R."/>
            <person name="Harrison R.J."/>
            <person name="Clarkson J.P."/>
        </authorList>
    </citation>
    <scope>NUCLEOTIDE SEQUENCE [LARGE SCALE GENOMIC DNA]</scope>
    <source>
        <strain evidence="3">FERA 1177</strain>
    </source>
</reference>
<dbReference type="AlphaFoldDB" id="A0A4Q4N2M0"/>
<organism evidence="2 3">
    <name type="scientific">Alternaria alternata</name>
    <name type="common">Alternaria rot fungus</name>
    <name type="synonym">Torula alternata</name>
    <dbReference type="NCBI Taxonomy" id="5599"/>
    <lineage>
        <taxon>Eukaryota</taxon>
        <taxon>Fungi</taxon>
        <taxon>Dikarya</taxon>
        <taxon>Ascomycota</taxon>
        <taxon>Pezizomycotina</taxon>
        <taxon>Dothideomycetes</taxon>
        <taxon>Pleosporomycetidae</taxon>
        <taxon>Pleosporales</taxon>
        <taxon>Pleosporineae</taxon>
        <taxon>Pleosporaceae</taxon>
        <taxon>Alternaria</taxon>
        <taxon>Alternaria sect. Alternaria</taxon>
        <taxon>Alternaria alternata complex</taxon>
    </lineage>
</organism>
<feature type="compositionally biased region" description="Basic and acidic residues" evidence="1">
    <location>
        <begin position="123"/>
        <end position="167"/>
    </location>
</feature>
<comment type="caution">
    <text evidence="2">The sequence shown here is derived from an EMBL/GenBank/DDBJ whole genome shotgun (WGS) entry which is preliminary data.</text>
</comment>
<name>A0A4Q4N2M0_ALTAL</name>
<protein>
    <submittedName>
        <fullName evidence="2">Uncharacterized protein</fullName>
    </submittedName>
</protein>
<evidence type="ECO:0000313" key="2">
    <source>
        <dbReference type="EMBL" id="RYN68148.1"/>
    </source>
</evidence>
<feature type="compositionally biased region" description="Basic and acidic residues" evidence="1">
    <location>
        <begin position="196"/>
        <end position="226"/>
    </location>
</feature>
<evidence type="ECO:0000256" key="1">
    <source>
        <dbReference type="SAM" id="MobiDB-lite"/>
    </source>
</evidence>
<feature type="compositionally biased region" description="Low complexity" evidence="1">
    <location>
        <begin position="84"/>
        <end position="94"/>
    </location>
</feature>